<evidence type="ECO:0000313" key="2">
    <source>
        <dbReference type="Proteomes" id="UP001195914"/>
    </source>
</evidence>
<dbReference type="Proteomes" id="UP001195914">
    <property type="component" value="Unassembled WGS sequence"/>
</dbReference>
<gene>
    <name evidence="1" type="ORF">X943_003838</name>
</gene>
<sequence>MRQKLTKCIPPWEIASRLAYKRRKAVGVSQKPPRSTFYSLLSRCTKVISGGHQTLIEVDKGSSNDATVHKQADGSVSSLHLFEDLNINLQHLGLVGLNKRDKRALIEFVNRVEPFISGVSNVFKLLCSISCVINIRCLRKGDNAHANVKLACNAAFESLFARLDNTVNAYHGVTTYLKLCAFYGQDVWSLSPTYHTMVNALISDVVFTTEKEIDDLLFLYERIAICDRRIVEYCSKRMSNHFDCFSENQICNFARYLVKTVYAHVDINVIGAQPDYSKQFSNDETTAILDGFNVNSSGFVKCLEVRLPVCLHRYTYFNLIDMGEFYHVFNINSDVRVRFATELWKYLYTLKYGYPIKSLVVLSKLGLGDTKTFGRLIRNIPQTLAFRWPLSLVVECLINVEGAKNEKIYIILAHYISKRISSSFSPHNTTRIFDALRLKRIAVLGLYHKVLRIQGLNDDWLNADQLFSIARYAREMGFSVNKLFDTLQSRGVSNLSPTNAVTALYMMDTLDPSLVKPCVRTLDECCGNTALKFESLMELLKACNKLNMRPSSLQQLCMDALRDINTVEVHVFLELIHLIGVCGPLDNPSLMSKLESFIEANMDQLPLRTTGSVLWSCFSLGMPMGSKYFIALLRRFNRLYDSNYNEDHLLQVLGAAMMRLESHTSEMRQFLRNLENFKDVSWRRSAADIKRIRELEKEANCRTFVSVFPFTVDVEIGVEELQKYLLRAGERHPELRKYDTLSRQVRGYMDDGEDTLYLDLCQDPFVNLISSDGTINQSLTLYHQLRNHIVGKAFLHIVDDGKRHP</sequence>
<reference evidence="1" key="2">
    <citation type="submission" date="2021-05" db="EMBL/GenBank/DDBJ databases">
        <authorList>
            <person name="Pain A."/>
        </authorList>
    </citation>
    <scope>NUCLEOTIDE SEQUENCE</scope>
    <source>
        <strain evidence="1">1802A</strain>
    </source>
</reference>
<keyword evidence="2" id="KW-1185">Reference proteome</keyword>
<dbReference type="EMBL" id="JAHBMH010000044">
    <property type="protein sequence ID" value="KAK1936494.1"/>
    <property type="molecule type" value="Genomic_DNA"/>
</dbReference>
<evidence type="ECO:0000313" key="1">
    <source>
        <dbReference type="EMBL" id="KAK1936494.1"/>
    </source>
</evidence>
<proteinExistence type="predicted"/>
<name>A0AAD9GDN0_BABDI</name>
<protein>
    <submittedName>
        <fullName evidence="1">Uncharacterized protein</fullName>
    </submittedName>
</protein>
<reference evidence="1" key="1">
    <citation type="journal article" date="2014" name="Nucleic Acids Res.">
        <title>The evolutionary dynamics of variant antigen genes in Babesia reveal a history of genomic innovation underlying host-parasite interaction.</title>
        <authorList>
            <person name="Jackson A.P."/>
            <person name="Otto T.D."/>
            <person name="Darby A."/>
            <person name="Ramaprasad A."/>
            <person name="Xia D."/>
            <person name="Echaide I.E."/>
            <person name="Farber M."/>
            <person name="Gahlot S."/>
            <person name="Gamble J."/>
            <person name="Gupta D."/>
            <person name="Gupta Y."/>
            <person name="Jackson L."/>
            <person name="Malandrin L."/>
            <person name="Malas T.B."/>
            <person name="Moussa E."/>
            <person name="Nair M."/>
            <person name="Reid A.J."/>
            <person name="Sanders M."/>
            <person name="Sharma J."/>
            <person name="Tracey A."/>
            <person name="Quail M.A."/>
            <person name="Weir W."/>
            <person name="Wastling J.M."/>
            <person name="Hall N."/>
            <person name="Willadsen P."/>
            <person name="Lingelbach K."/>
            <person name="Shiels B."/>
            <person name="Tait A."/>
            <person name="Berriman M."/>
            <person name="Allred D.R."/>
            <person name="Pain A."/>
        </authorList>
    </citation>
    <scope>NUCLEOTIDE SEQUENCE</scope>
    <source>
        <strain evidence="1">1802A</strain>
    </source>
</reference>
<accession>A0AAD9GDN0</accession>
<comment type="caution">
    <text evidence="1">The sequence shown here is derived from an EMBL/GenBank/DDBJ whole genome shotgun (WGS) entry which is preliminary data.</text>
</comment>
<dbReference type="AlphaFoldDB" id="A0AAD9GDN0"/>
<organism evidence="1 2">
    <name type="scientific">Babesia divergens</name>
    <dbReference type="NCBI Taxonomy" id="32595"/>
    <lineage>
        <taxon>Eukaryota</taxon>
        <taxon>Sar</taxon>
        <taxon>Alveolata</taxon>
        <taxon>Apicomplexa</taxon>
        <taxon>Aconoidasida</taxon>
        <taxon>Piroplasmida</taxon>
        <taxon>Babesiidae</taxon>
        <taxon>Babesia</taxon>
    </lineage>
</organism>